<dbReference type="InterPro" id="IPR036869">
    <property type="entry name" value="J_dom_sf"/>
</dbReference>
<dbReference type="SMART" id="SM00271">
    <property type="entry name" value="DnaJ"/>
    <property type="match status" value="1"/>
</dbReference>
<dbReference type="InterPro" id="IPR001623">
    <property type="entry name" value="DnaJ_domain"/>
</dbReference>
<accession>A0A8J3DSG3</accession>
<evidence type="ECO:0000256" key="1">
    <source>
        <dbReference type="SAM" id="MobiDB-lite"/>
    </source>
</evidence>
<organism evidence="3 4">
    <name type="scientific">Pseudolysinimonas yzui</name>
    <dbReference type="NCBI Taxonomy" id="2708254"/>
    <lineage>
        <taxon>Bacteria</taxon>
        <taxon>Bacillati</taxon>
        <taxon>Actinomycetota</taxon>
        <taxon>Actinomycetes</taxon>
        <taxon>Micrococcales</taxon>
        <taxon>Microbacteriaceae</taxon>
        <taxon>Pseudolysinimonas</taxon>
    </lineage>
</organism>
<dbReference type="PANTHER" id="PTHR44240">
    <property type="entry name" value="DNAJ DOMAIN (PROKARYOTIC HEAT SHOCK PROTEIN)-RELATED"/>
    <property type="match status" value="1"/>
</dbReference>
<dbReference type="PANTHER" id="PTHR44240:SF10">
    <property type="entry name" value="J DOMAIN-CONTAINING PROTEIN"/>
    <property type="match status" value="1"/>
</dbReference>
<dbReference type="SUPFAM" id="SSF46565">
    <property type="entry name" value="Chaperone J-domain"/>
    <property type="match status" value="1"/>
</dbReference>
<sequence>MAETRPPMTENGRVPSPLARSPYAVLGVSEQASHAELRRAYRRRLRETHPDTGGKAVDFDRVQRAWEQVGTPEARSAYDSGAARDSDTPSRTWAPAAPAKRASASRPQARTHGHPGGWYREQYLALLQEWVGRGAAIPNPYDPTLVRSAPGEIRHLLACAIAEEETAVVLAGLGIGFTVWHDVLSDPARGGAGKIDHIVLGPTGLWAMLSEDWGDHVATRRGDLIGPGIRPDERPMHDLAGRARRFERQAKVRFTALAIVIPDDTSAEGVVALGTVRGARAFLVQRARLADLVQTRAAGVAFGGTDHFEVRTRVQGAAQYV</sequence>
<dbReference type="AlphaFoldDB" id="A0A8J3DSG3"/>
<dbReference type="InterPro" id="IPR052276">
    <property type="entry name" value="Diphthamide-biosynth_chaperone"/>
</dbReference>
<name>A0A8J3DSG3_9MICO</name>
<dbReference type="Proteomes" id="UP000617531">
    <property type="component" value="Unassembled WGS sequence"/>
</dbReference>
<evidence type="ECO:0000313" key="4">
    <source>
        <dbReference type="Proteomes" id="UP000617531"/>
    </source>
</evidence>
<reference evidence="3" key="1">
    <citation type="journal article" date="2014" name="Int. J. Syst. Evol. Microbiol.">
        <title>Complete genome sequence of Corynebacterium casei LMG S-19264T (=DSM 44701T), isolated from a smear-ripened cheese.</title>
        <authorList>
            <consortium name="US DOE Joint Genome Institute (JGI-PGF)"/>
            <person name="Walter F."/>
            <person name="Albersmeier A."/>
            <person name="Kalinowski J."/>
            <person name="Ruckert C."/>
        </authorList>
    </citation>
    <scope>NUCLEOTIDE SEQUENCE</scope>
    <source>
        <strain evidence="3">CGMCC 1.16548</strain>
    </source>
</reference>
<proteinExistence type="predicted"/>
<keyword evidence="4" id="KW-1185">Reference proteome</keyword>
<reference evidence="3" key="2">
    <citation type="submission" date="2020-09" db="EMBL/GenBank/DDBJ databases">
        <authorList>
            <person name="Sun Q."/>
            <person name="Zhou Y."/>
        </authorList>
    </citation>
    <scope>NUCLEOTIDE SEQUENCE</scope>
    <source>
        <strain evidence="3">CGMCC 1.16548</strain>
    </source>
</reference>
<feature type="domain" description="J" evidence="2">
    <location>
        <begin position="21"/>
        <end position="82"/>
    </location>
</feature>
<dbReference type="PROSITE" id="PS50076">
    <property type="entry name" value="DNAJ_2"/>
    <property type="match status" value="1"/>
</dbReference>
<protein>
    <recommendedName>
        <fullName evidence="2">J domain-containing protein</fullName>
    </recommendedName>
</protein>
<feature type="region of interest" description="Disordered" evidence="1">
    <location>
        <begin position="68"/>
        <end position="114"/>
    </location>
</feature>
<comment type="caution">
    <text evidence="3">The sequence shown here is derived from an EMBL/GenBank/DDBJ whole genome shotgun (WGS) entry which is preliminary data.</text>
</comment>
<feature type="compositionally biased region" description="Low complexity" evidence="1">
    <location>
        <begin position="94"/>
        <end position="110"/>
    </location>
</feature>
<dbReference type="Gene3D" id="1.10.287.110">
    <property type="entry name" value="DnaJ domain"/>
    <property type="match status" value="1"/>
</dbReference>
<gene>
    <name evidence="3" type="ORF">GCM10011600_01130</name>
</gene>
<evidence type="ECO:0000313" key="3">
    <source>
        <dbReference type="EMBL" id="GHF04492.1"/>
    </source>
</evidence>
<dbReference type="PRINTS" id="PR00625">
    <property type="entry name" value="JDOMAIN"/>
</dbReference>
<dbReference type="EMBL" id="BNAI01000001">
    <property type="protein sequence ID" value="GHF04492.1"/>
    <property type="molecule type" value="Genomic_DNA"/>
</dbReference>
<evidence type="ECO:0000259" key="2">
    <source>
        <dbReference type="PROSITE" id="PS50076"/>
    </source>
</evidence>
<dbReference type="Pfam" id="PF00226">
    <property type="entry name" value="DnaJ"/>
    <property type="match status" value="1"/>
</dbReference>